<proteinExistence type="predicted"/>
<protein>
    <submittedName>
        <fullName evidence="1">Uncharacterized protein</fullName>
    </submittedName>
</protein>
<keyword evidence="2" id="KW-1185">Reference proteome</keyword>
<dbReference type="RefSeq" id="WP_146072217.1">
    <property type="nucleotide sequence ID" value="NZ_FNVA01000007.1"/>
</dbReference>
<sequence>MLLLSVLWMSVAAVGQSAPRLASPALPRDPRAFVLSLYRIVHHDSPADLSEPKDVRLFGPYLSDDLRRRTEVYTACERDWGEWNREWDRKHPGEPVKGPFGEEGMFSGSADRSWPQFFHVERVAPDGHGGFLVTVRLKVRYDGHPPTWDVWRVVVELVKERGRLAVNDLVYLKDEDSGRDYRLTGTYSTNCNGPHFKGWQ</sequence>
<dbReference type="EMBL" id="FNVA01000007">
    <property type="protein sequence ID" value="SEG59528.1"/>
    <property type="molecule type" value="Genomic_DNA"/>
</dbReference>
<dbReference type="AlphaFoldDB" id="A0A1H6BFJ2"/>
<evidence type="ECO:0000313" key="1">
    <source>
        <dbReference type="EMBL" id="SEG59528.1"/>
    </source>
</evidence>
<gene>
    <name evidence="1" type="ORF">SAMN05421819_3670</name>
</gene>
<accession>A0A1H6BFJ2</accession>
<name>A0A1H6BFJ2_9BACT</name>
<dbReference type="Proteomes" id="UP000236728">
    <property type="component" value="Unassembled WGS sequence"/>
</dbReference>
<organism evidence="1 2">
    <name type="scientific">Bryocella elongata</name>
    <dbReference type="NCBI Taxonomy" id="863522"/>
    <lineage>
        <taxon>Bacteria</taxon>
        <taxon>Pseudomonadati</taxon>
        <taxon>Acidobacteriota</taxon>
        <taxon>Terriglobia</taxon>
        <taxon>Terriglobales</taxon>
        <taxon>Acidobacteriaceae</taxon>
        <taxon>Bryocella</taxon>
    </lineage>
</organism>
<reference evidence="1 2" key="1">
    <citation type="submission" date="2016-10" db="EMBL/GenBank/DDBJ databases">
        <authorList>
            <person name="de Groot N.N."/>
        </authorList>
    </citation>
    <scope>NUCLEOTIDE SEQUENCE [LARGE SCALE GENOMIC DNA]</scope>
    <source>
        <strain evidence="1 2">DSM 22489</strain>
    </source>
</reference>
<evidence type="ECO:0000313" key="2">
    <source>
        <dbReference type="Proteomes" id="UP000236728"/>
    </source>
</evidence>